<proteinExistence type="predicted"/>
<evidence type="ECO:0000313" key="1">
    <source>
        <dbReference type="EMBL" id="CAH0098601.1"/>
    </source>
</evidence>
<organism evidence="1 2">
    <name type="scientific">Daphnia galeata</name>
    <dbReference type="NCBI Taxonomy" id="27404"/>
    <lineage>
        <taxon>Eukaryota</taxon>
        <taxon>Metazoa</taxon>
        <taxon>Ecdysozoa</taxon>
        <taxon>Arthropoda</taxon>
        <taxon>Crustacea</taxon>
        <taxon>Branchiopoda</taxon>
        <taxon>Diplostraca</taxon>
        <taxon>Cladocera</taxon>
        <taxon>Anomopoda</taxon>
        <taxon>Daphniidae</taxon>
        <taxon>Daphnia</taxon>
    </lineage>
</organism>
<reference evidence="1" key="1">
    <citation type="submission" date="2021-11" db="EMBL/GenBank/DDBJ databases">
        <authorList>
            <person name="Schell T."/>
        </authorList>
    </citation>
    <scope>NUCLEOTIDE SEQUENCE</scope>
    <source>
        <strain evidence="1">M5</strain>
    </source>
</reference>
<name>A0A8J2RAK0_9CRUS</name>
<comment type="caution">
    <text evidence="1">The sequence shown here is derived from an EMBL/GenBank/DDBJ whole genome shotgun (WGS) entry which is preliminary data.</text>
</comment>
<dbReference type="EMBL" id="CAKKLH010000003">
    <property type="protein sequence ID" value="CAH0098601.1"/>
    <property type="molecule type" value="Genomic_DNA"/>
</dbReference>
<protein>
    <submittedName>
        <fullName evidence="1">Uncharacterized protein</fullName>
    </submittedName>
</protein>
<sequence length="70" mass="7873">MIHVIVERCRQIVSSCDTKPDMTTGYVNSGSYIIELQPFNDLIKKKRGNLDKRTLRSFSAAATAKTNAIR</sequence>
<dbReference type="Proteomes" id="UP000789390">
    <property type="component" value="Unassembled WGS sequence"/>
</dbReference>
<dbReference type="AlphaFoldDB" id="A0A8J2RAK0"/>
<gene>
    <name evidence="1" type="ORF">DGAL_LOCUS684</name>
</gene>
<accession>A0A8J2RAK0</accession>
<keyword evidence="2" id="KW-1185">Reference proteome</keyword>
<evidence type="ECO:0000313" key="2">
    <source>
        <dbReference type="Proteomes" id="UP000789390"/>
    </source>
</evidence>